<keyword evidence="4" id="KW-1185">Reference proteome</keyword>
<dbReference type="EMBL" id="CP033920">
    <property type="protein sequence ID" value="AZA49380.1"/>
    <property type="molecule type" value="Genomic_DNA"/>
</dbReference>
<evidence type="ECO:0000313" key="3">
    <source>
        <dbReference type="Proteomes" id="UP000255224"/>
    </source>
</evidence>
<evidence type="ECO:0000313" key="4">
    <source>
        <dbReference type="Proteomes" id="UP000273270"/>
    </source>
</evidence>
<evidence type="ECO:0000313" key="2">
    <source>
        <dbReference type="EMBL" id="STC94239.1"/>
    </source>
</evidence>
<reference evidence="1" key="2">
    <citation type="submission" date="2018-11" db="EMBL/GenBank/DDBJ databases">
        <title>Proposal to divide the Flavobacteriaceae and reorganize its genera based on Amino Acid Identity values calculated from whole genome sequences.</title>
        <authorList>
            <person name="Nicholson A.C."/>
            <person name="Gulvik C.A."/>
            <person name="Whitney A.M."/>
            <person name="Humrighouse B.W."/>
            <person name="Bell M."/>
            <person name="Holmes B."/>
            <person name="Steigerwalt A."/>
            <person name="Villarma A."/>
            <person name="Sheth M."/>
            <person name="Batra D."/>
            <person name="Pryor J."/>
            <person name="Bernardet J.-F."/>
            <person name="Hugo C."/>
            <person name="Kampfer P."/>
            <person name="Newman J."/>
            <person name="Mcquiston J.R."/>
        </authorList>
    </citation>
    <scope>NUCLEOTIDE SEQUENCE [LARGE SCALE GENOMIC DNA]</scope>
    <source>
        <strain evidence="1">G0188</strain>
    </source>
</reference>
<name>A0A376DT26_CHRCU</name>
<organism evidence="2 3">
    <name type="scientific">Chryseobacterium carnipullorum</name>
    <dbReference type="NCBI Taxonomy" id="1124835"/>
    <lineage>
        <taxon>Bacteria</taxon>
        <taxon>Pseudomonadati</taxon>
        <taxon>Bacteroidota</taxon>
        <taxon>Flavobacteriia</taxon>
        <taxon>Flavobacteriales</taxon>
        <taxon>Weeksellaceae</taxon>
        <taxon>Chryseobacterium group</taxon>
        <taxon>Chryseobacterium</taxon>
    </lineage>
</organism>
<sequence length="254" mass="30302">MINQDNRVAYHIQGAEKRRIQLSSPNKVSMNENRQMYTYLENRLTKKYYREIVEKALAQAKEEYEQFPNDRMNISFYHQLLDIKKTVIDDQEVYTEDEAYQKYPMALMVVRNFLGEEADTEYAKMLQDIVWGISLYPAMIENIEMIRRKLFDGDEEKALKHVFAIENQAFKLMDFYNNPLRALKKQIRDQSFDIIIKESQFSLVNSFVEKYLSENGLEIHYVKRNEAIYLFSYGEYQPGRHLLFLEGICHYTAS</sequence>
<dbReference type="STRING" id="297244.SAMN05421639_101754"/>
<dbReference type="EMBL" id="UFVQ01000003">
    <property type="protein sequence ID" value="STC94239.1"/>
    <property type="molecule type" value="Genomic_DNA"/>
</dbReference>
<reference evidence="4" key="3">
    <citation type="submission" date="2018-11" db="EMBL/GenBank/DDBJ databases">
        <title>Proposal to divide the Flavobacteriaceae and reorganize its genera based on Amino Acid Identity values calculated from whole genome sequences.</title>
        <authorList>
            <person name="Nicholson A.C."/>
            <person name="Gulvik C.A."/>
            <person name="Whitney A.M."/>
            <person name="Humrighouse B.W."/>
            <person name="Bell M."/>
            <person name="Holmes B."/>
            <person name="Steigerwalt A.G."/>
            <person name="Villarma A."/>
            <person name="Sheth M."/>
            <person name="Batra D."/>
            <person name="Pryor J."/>
            <person name="Bernardet J.-F."/>
            <person name="Hugo C."/>
            <person name="Kampfer P."/>
            <person name="Newman J."/>
            <person name="McQuiston J.R."/>
        </authorList>
    </citation>
    <scope>NUCLEOTIDE SEQUENCE [LARGE SCALE GENOMIC DNA]</scope>
    <source>
        <strain evidence="4">G0188</strain>
    </source>
</reference>
<dbReference type="Proteomes" id="UP000273270">
    <property type="component" value="Chromosome"/>
</dbReference>
<gene>
    <name evidence="1" type="ORF">EG346_14870</name>
    <name evidence="2" type="ORF">NCTC13533_01463</name>
</gene>
<evidence type="ECO:0000313" key="1">
    <source>
        <dbReference type="EMBL" id="AZA49380.1"/>
    </source>
</evidence>
<dbReference type="KEGG" id="ccau:EG346_14870"/>
<dbReference type="AlphaFoldDB" id="A0A376DT26"/>
<accession>A0A376DT26</accession>
<protein>
    <submittedName>
        <fullName evidence="2">Uncharacterized protein</fullName>
    </submittedName>
</protein>
<dbReference type="Proteomes" id="UP000255224">
    <property type="component" value="Unassembled WGS sequence"/>
</dbReference>
<proteinExistence type="predicted"/>
<accession>A0A3G6M199</accession>
<reference evidence="2 3" key="1">
    <citation type="submission" date="2018-06" db="EMBL/GenBank/DDBJ databases">
        <authorList>
            <consortium name="Pathogen Informatics"/>
            <person name="Doyle S."/>
        </authorList>
    </citation>
    <scope>NUCLEOTIDE SEQUENCE [LARGE SCALE GENOMIC DNA]</scope>
    <source>
        <strain evidence="2 3">NCTC13533</strain>
    </source>
</reference>